<evidence type="ECO:0000259" key="4">
    <source>
        <dbReference type="Pfam" id="PF00561"/>
    </source>
</evidence>
<dbReference type="InterPro" id="IPR051601">
    <property type="entry name" value="Serine_prot/Carboxylest_S33"/>
</dbReference>
<feature type="chain" id="PRO_5045477655" evidence="3">
    <location>
        <begin position="19"/>
        <end position="553"/>
    </location>
</feature>
<feature type="signal peptide" evidence="3">
    <location>
        <begin position="1"/>
        <end position="18"/>
    </location>
</feature>
<dbReference type="InterPro" id="IPR013595">
    <property type="entry name" value="Pept_S33_TAP-like_C"/>
</dbReference>
<dbReference type="Proteomes" id="UP001465668">
    <property type="component" value="Unassembled WGS sequence"/>
</dbReference>
<organism evidence="6 7">
    <name type="scientific">Seiridium cardinale</name>
    <dbReference type="NCBI Taxonomy" id="138064"/>
    <lineage>
        <taxon>Eukaryota</taxon>
        <taxon>Fungi</taxon>
        <taxon>Dikarya</taxon>
        <taxon>Ascomycota</taxon>
        <taxon>Pezizomycotina</taxon>
        <taxon>Sordariomycetes</taxon>
        <taxon>Xylariomycetidae</taxon>
        <taxon>Amphisphaeriales</taxon>
        <taxon>Sporocadaceae</taxon>
        <taxon>Seiridium</taxon>
    </lineage>
</organism>
<dbReference type="PANTHER" id="PTHR43248:SF25">
    <property type="entry name" value="AB HYDROLASE-1 DOMAIN-CONTAINING PROTEIN-RELATED"/>
    <property type="match status" value="1"/>
</dbReference>
<evidence type="ECO:0000256" key="3">
    <source>
        <dbReference type="SAM" id="SignalP"/>
    </source>
</evidence>
<name>A0ABR2Y517_9PEZI</name>
<gene>
    <name evidence="6" type="ORF">SCAR479_05036</name>
</gene>
<dbReference type="Gene3D" id="3.40.50.1820">
    <property type="entry name" value="alpha/beta hydrolase"/>
    <property type="match status" value="1"/>
</dbReference>
<keyword evidence="3" id="KW-0732">Signal</keyword>
<dbReference type="Pfam" id="PF08386">
    <property type="entry name" value="Abhydrolase_4"/>
    <property type="match status" value="1"/>
</dbReference>
<evidence type="ECO:0000256" key="2">
    <source>
        <dbReference type="ARBA" id="ARBA00022801"/>
    </source>
</evidence>
<evidence type="ECO:0000313" key="7">
    <source>
        <dbReference type="Proteomes" id="UP001465668"/>
    </source>
</evidence>
<keyword evidence="7" id="KW-1185">Reference proteome</keyword>
<comment type="similarity">
    <text evidence="1">Belongs to the peptidase S33 family.</text>
</comment>
<dbReference type="InterPro" id="IPR000073">
    <property type="entry name" value="AB_hydrolase_1"/>
</dbReference>
<accession>A0ABR2Y517</accession>
<evidence type="ECO:0000256" key="1">
    <source>
        <dbReference type="ARBA" id="ARBA00010088"/>
    </source>
</evidence>
<feature type="domain" description="AB hydrolase-1" evidence="4">
    <location>
        <begin position="85"/>
        <end position="250"/>
    </location>
</feature>
<dbReference type="InterPro" id="IPR029058">
    <property type="entry name" value="AB_hydrolase_fold"/>
</dbReference>
<evidence type="ECO:0000259" key="5">
    <source>
        <dbReference type="Pfam" id="PF08386"/>
    </source>
</evidence>
<evidence type="ECO:0000313" key="6">
    <source>
        <dbReference type="EMBL" id="KAK9781215.1"/>
    </source>
</evidence>
<sequence>MGFSLVLALLGLLQLTTAACSETCSFDNILPNQNLTWCSCYDDFFCARLDVPLDYQNPGVGRASIPMIKYPAQANSSYGPYQGMILVNPGGPGASGVDEARYNGSLLQAVVGSNWDIVGFDPRGIWLSEPLANCSASVTPAQSTKLRSRYVPRVSEDFYNSWIESGKELGEQCSETIGGEDAAGPHMSTATTARDMLSIIDAFANTSDGEVSTKPSHLLNYYGISYGTFLGQTFASMFPDRVGNVVLDGVVSPEGYLANFFSASVTHLDGIIAAFFIYCYEAGPSECSFYTGSSPKDIYNRFNQSFAQLDPQKAEANGWSNATDIGSALLVLKVGLLTAADTPLSGFSLLPDVLLSLESAIATQNISSWTEQAMVIYGDPTPNGNEHSEYTLGVLCSDQDNVWFNSTLENLKTQLEPINNQSIIGDIWSKAMLGCLGWSIKATEIFTGPFGGDTATPILFVSNTYDSVTPIENSLSSVLNYKNAQVLVTDGMGHTTSATQNLCAYTKIATYFQTNALPGSDSLCALETGPFGLILNGTLEENIMQAGLSDLVN</sequence>
<dbReference type="EMBL" id="JARVKM010000004">
    <property type="protein sequence ID" value="KAK9781215.1"/>
    <property type="molecule type" value="Genomic_DNA"/>
</dbReference>
<dbReference type="SUPFAM" id="SSF53474">
    <property type="entry name" value="alpha/beta-Hydrolases"/>
    <property type="match status" value="1"/>
</dbReference>
<keyword evidence="2" id="KW-0378">Hydrolase</keyword>
<proteinExistence type="inferred from homology"/>
<feature type="domain" description="Peptidase S33 tripeptidyl aminopeptidase-like C-terminal" evidence="5">
    <location>
        <begin position="423"/>
        <end position="524"/>
    </location>
</feature>
<dbReference type="PANTHER" id="PTHR43248">
    <property type="entry name" value="2-SUCCINYL-6-HYDROXY-2,4-CYCLOHEXADIENE-1-CARBOXYLATE SYNTHASE"/>
    <property type="match status" value="1"/>
</dbReference>
<protein>
    <submittedName>
        <fullName evidence="6">Peptidase S33 tripeptidyl aminopeptidase-like C-terminal domain-containing protein</fullName>
    </submittedName>
</protein>
<reference evidence="6 7" key="1">
    <citation type="submission" date="2024-02" db="EMBL/GenBank/DDBJ databases">
        <title>First draft genome assembly of two strains of Seiridium cardinale.</title>
        <authorList>
            <person name="Emiliani G."/>
            <person name="Scali E."/>
        </authorList>
    </citation>
    <scope>NUCLEOTIDE SEQUENCE [LARGE SCALE GENOMIC DNA]</scope>
    <source>
        <strain evidence="6 7">BM-138-000479</strain>
    </source>
</reference>
<comment type="caution">
    <text evidence="6">The sequence shown here is derived from an EMBL/GenBank/DDBJ whole genome shotgun (WGS) entry which is preliminary data.</text>
</comment>
<dbReference type="Pfam" id="PF00561">
    <property type="entry name" value="Abhydrolase_1"/>
    <property type="match status" value="1"/>
</dbReference>